<dbReference type="InterPro" id="IPR052359">
    <property type="entry name" value="HTH-type_reg/antitoxin"/>
</dbReference>
<keyword evidence="1" id="KW-0805">Transcription regulation</keyword>
<name>A0A9D9IBA6_9SPIO</name>
<keyword evidence="2" id="KW-0238">DNA-binding</keyword>
<evidence type="ECO:0000256" key="1">
    <source>
        <dbReference type="ARBA" id="ARBA00023015"/>
    </source>
</evidence>
<dbReference type="AlphaFoldDB" id="A0A9D9IBA6"/>
<gene>
    <name evidence="5" type="ORF">IAA72_02660</name>
</gene>
<dbReference type="InterPro" id="IPR010982">
    <property type="entry name" value="Lambda_DNA-bd_dom_sf"/>
</dbReference>
<feature type="domain" description="HTH cro/C1-type" evidence="4">
    <location>
        <begin position="40"/>
        <end position="94"/>
    </location>
</feature>
<dbReference type="Gene3D" id="1.10.260.40">
    <property type="entry name" value="lambda repressor-like DNA-binding domains"/>
    <property type="match status" value="1"/>
</dbReference>
<evidence type="ECO:0000313" key="5">
    <source>
        <dbReference type="EMBL" id="MBO8468669.1"/>
    </source>
</evidence>
<dbReference type="Proteomes" id="UP000810292">
    <property type="component" value="Unassembled WGS sequence"/>
</dbReference>
<dbReference type="GO" id="GO:0003677">
    <property type="term" value="F:DNA binding"/>
    <property type="evidence" value="ECO:0007669"/>
    <property type="project" value="UniProtKB-KW"/>
</dbReference>
<proteinExistence type="predicted"/>
<dbReference type="SUPFAM" id="SSF47413">
    <property type="entry name" value="lambda repressor-like DNA-binding domains"/>
    <property type="match status" value="1"/>
</dbReference>
<keyword evidence="3" id="KW-0804">Transcription</keyword>
<comment type="caution">
    <text evidence="5">The sequence shown here is derived from an EMBL/GenBank/DDBJ whole genome shotgun (WGS) entry which is preliminary data.</text>
</comment>
<sequence length="106" mass="12279">MISVYLEMVKDAMFPRKRGVITKRNKYIRIEELQHFTADEIRALRLRLHLSVGLFSEILGVSEKTVEAWEGGYNEPSGPALRLMNMLRRYPDILTDTHTVFEVGGR</sequence>
<reference evidence="5" key="1">
    <citation type="submission" date="2020-10" db="EMBL/GenBank/DDBJ databases">
        <authorList>
            <person name="Gilroy R."/>
        </authorList>
    </citation>
    <scope>NUCLEOTIDE SEQUENCE</scope>
    <source>
        <strain evidence="5">14700</strain>
    </source>
</reference>
<dbReference type="EMBL" id="JADIMF010000043">
    <property type="protein sequence ID" value="MBO8468669.1"/>
    <property type="molecule type" value="Genomic_DNA"/>
</dbReference>
<evidence type="ECO:0000313" key="6">
    <source>
        <dbReference type="Proteomes" id="UP000810292"/>
    </source>
</evidence>
<protein>
    <submittedName>
        <fullName evidence="5">Transcriptional regulator</fullName>
    </submittedName>
</protein>
<evidence type="ECO:0000256" key="3">
    <source>
        <dbReference type="ARBA" id="ARBA00023163"/>
    </source>
</evidence>
<dbReference type="PANTHER" id="PTHR36511:SF4">
    <property type="entry name" value="ANTITOXIN MQSA"/>
    <property type="match status" value="1"/>
</dbReference>
<dbReference type="SMART" id="SM00530">
    <property type="entry name" value="HTH_XRE"/>
    <property type="match status" value="1"/>
</dbReference>
<organism evidence="5 6">
    <name type="scientific">Candidatus Ornithospirochaeta stercoravium</name>
    <dbReference type="NCBI Taxonomy" id="2840897"/>
    <lineage>
        <taxon>Bacteria</taxon>
        <taxon>Pseudomonadati</taxon>
        <taxon>Spirochaetota</taxon>
        <taxon>Spirochaetia</taxon>
        <taxon>Spirochaetales</taxon>
        <taxon>Spirochaetaceae</taxon>
        <taxon>Spirochaetaceae incertae sedis</taxon>
        <taxon>Candidatus Ornithospirochaeta</taxon>
    </lineage>
</organism>
<evidence type="ECO:0000256" key="2">
    <source>
        <dbReference type="ARBA" id="ARBA00023125"/>
    </source>
</evidence>
<dbReference type="CDD" id="cd00093">
    <property type="entry name" value="HTH_XRE"/>
    <property type="match status" value="1"/>
</dbReference>
<dbReference type="InterPro" id="IPR001387">
    <property type="entry name" value="Cro/C1-type_HTH"/>
</dbReference>
<evidence type="ECO:0000259" key="4">
    <source>
        <dbReference type="SMART" id="SM00530"/>
    </source>
</evidence>
<reference evidence="5" key="2">
    <citation type="journal article" date="2021" name="PeerJ">
        <title>Extensive microbial diversity within the chicken gut microbiome revealed by metagenomics and culture.</title>
        <authorList>
            <person name="Gilroy R."/>
            <person name="Ravi A."/>
            <person name="Getino M."/>
            <person name="Pursley I."/>
            <person name="Horton D.L."/>
            <person name="Alikhan N.F."/>
            <person name="Baker D."/>
            <person name="Gharbi K."/>
            <person name="Hall N."/>
            <person name="Watson M."/>
            <person name="Adriaenssens E.M."/>
            <person name="Foster-Nyarko E."/>
            <person name="Jarju S."/>
            <person name="Secka A."/>
            <person name="Antonio M."/>
            <person name="Oren A."/>
            <person name="Chaudhuri R.R."/>
            <person name="La Ragione R."/>
            <person name="Hildebrand F."/>
            <person name="Pallen M.J."/>
        </authorList>
    </citation>
    <scope>NUCLEOTIDE SEQUENCE</scope>
    <source>
        <strain evidence="5">14700</strain>
    </source>
</reference>
<dbReference type="PANTHER" id="PTHR36511">
    <property type="entry name" value="MERR FAMILY BACTERIAL REGULATORY PROTEIN"/>
    <property type="match status" value="1"/>
</dbReference>
<accession>A0A9D9IBA6</accession>